<name>A0A3D9SVQ3_9ACTN</name>
<protein>
    <submittedName>
        <fullName evidence="2">FhuF-like iron-sulfur protein</fullName>
    </submittedName>
</protein>
<gene>
    <name evidence="2" type="ORF">DFJ69_5562</name>
</gene>
<dbReference type="Pfam" id="PF11575">
    <property type="entry name" value="FhuF_C"/>
    <property type="match status" value="1"/>
</dbReference>
<dbReference type="Proteomes" id="UP000256661">
    <property type="component" value="Unassembled WGS sequence"/>
</dbReference>
<organism evidence="2 3">
    <name type="scientific">Thermomonospora umbrina</name>
    <dbReference type="NCBI Taxonomy" id="111806"/>
    <lineage>
        <taxon>Bacteria</taxon>
        <taxon>Bacillati</taxon>
        <taxon>Actinomycetota</taxon>
        <taxon>Actinomycetes</taxon>
        <taxon>Streptosporangiales</taxon>
        <taxon>Thermomonosporaceae</taxon>
        <taxon>Thermomonospora</taxon>
    </lineage>
</organism>
<comment type="caution">
    <text evidence="2">The sequence shown here is derived from an EMBL/GenBank/DDBJ whole genome shotgun (WGS) entry which is preliminary data.</text>
</comment>
<dbReference type="EMBL" id="QTTT01000001">
    <property type="protein sequence ID" value="REF00040.1"/>
    <property type="molecule type" value="Genomic_DNA"/>
</dbReference>
<evidence type="ECO:0000259" key="1">
    <source>
        <dbReference type="Pfam" id="PF11575"/>
    </source>
</evidence>
<evidence type="ECO:0000313" key="2">
    <source>
        <dbReference type="EMBL" id="REF00040.1"/>
    </source>
</evidence>
<accession>A0A3D9SVQ3</accession>
<proteinExistence type="predicted"/>
<evidence type="ECO:0000313" key="3">
    <source>
        <dbReference type="Proteomes" id="UP000256661"/>
    </source>
</evidence>
<dbReference type="AlphaFoldDB" id="A0A3D9SVQ3"/>
<keyword evidence="3" id="KW-1185">Reference proteome</keyword>
<sequence length="226" mass="22885">MADALADVAGIGPFFAVSTDPAEEVDPLWRSFPDGVAALIEVTAARMGAAEARVAASTAHLGLAARLWSPVLGSALVHGVVPSLAPLRHRAGAPGAVPLWLAEVRGLRVDGPAEAAEAVYRSVVEEQLEGVNAAVHREARIADGLLWGNAASALVGALRVLATARPAVAGRCGELAGALLGTGGLRGSGTAVGPGLGFRRRSCCLYYRVSGGGLCGDCCFTTAPRS</sequence>
<reference evidence="2 3" key="1">
    <citation type="submission" date="2018-08" db="EMBL/GenBank/DDBJ databases">
        <title>Sequencing the genomes of 1000 actinobacteria strains.</title>
        <authorList>
            <person name="Klenk H.-P."/>
        </authorList>
    </citation>
    <scope>NUCLEOTIDE SEQUENCE [LARGE SCALE GENOMIC DNA]</scope>
    <source>
        <strain evidence="2 3">DSM 43927</strain>
    </source>
</reference>
<feature type="domain" description="Ferric siderophore reductase C-terminal" evidence="1">
    <location>
        <begin position="200"/>
        <end position="219"/>
    </location>
</feature>
<dbReference type="InterPro" id="IPR024726">
    <property type="entry name" value="FhuF_C"/>
</dbReference>
<dbReference type="GO" id="GO:0051537">
    <property type="term" value="F:2 iron, 2 sulfur cluster binding"/>
    <property type="evidence" value="ECO:0007669"/>
    <property type="project" value="InterPro"/>
</dbReference>